<organism evidence="5 6">
    <name type="scientific">Streptomyces evansiae</name>
    <dbReference type="NCBI Taxonomy" id="3075535"/>
    <lineage>
        <taxon>Bacteria</taxon>
        <taxon>Bacillati</taxon>
        <taxon>Actinomycetota</taxon>
        <taxon>Actinomycetes</taxon>
        <taxon>Kitasatosporales</taxon>
        <taxon>Streptomycetaceae</taxon>
        <taxon>Streptomyces</taxon>
    </lineage>
</organism>
<dbReference type="Gene3D" id="3.60.40.10">
    <property type="entry name" value="PPM-type phosphatase domain"/>
    <property type="match status" value="1"/>
</dbReference>
<dbReference type="SUPFAM" id="SSF55785">
    <property type="entry name" value="PYP-like sensor domain (PAS domain)"/>
    <property type="match status" value="1"/>
</dbReference>
<dbReference type="NCBIfam" id="TIGR00229">
    <property type="entry name" value="sensory_box"/>
    <property type="match status" value="1"/>
</dbReference>
<dbReference type="Gene3D" id="3.30.565.10">
    <property type="entry name" value="Histidine kinase-like ATPase, C-terminal domain"/>
    <property type="match status" value="1"/>
</dbReference>
<dbReference type="InterPro" id="IPR003018">
    <property type="entry name" value="GAF"/>
</dbReference>
<feature type="domain" description="PPM-type phosphatase" evidence="4">
    <location>
        <begin position="396"/>
        <end position="607"/>
    </location>
</feature>
<evidence type="ECO:0000259" key="2">
    <source>
        <dbReference type="SMART" id="SM00065"/>
    </source>
</evidence>
<dbReference type="Proteomes" id="UP001183607">
    <property type="component" value="Unassembled WGS sequence"/>
</dbReference>
<dbReference type="SMART" id="SM00065">
    <property type="entry name" value="GAF"/>
    <property type="match status" value="1"/>
</dbReference>
<dbReference type="InterPro" id="IPR013656">
    <property type="entry name" value="PAS_4"/>
</dbReference>
<accession>A0ABD5E7K3</accession>
<dbReference type="EMBL" id="JAVRER010000027">
    <property type="protein sequence ID" value="MDT0417396.1"/>
    <property type="molecule type" value="Genomic_DNA"/>
</dbReference>
<evidence type="ECO:0000313" key="5">
    <source>
        <dbReference type="EMBL" id="MDT0417396.1"/>
    </source>
</evidence>
<sequence length="739" mass="77862">MAQEEEPLFTIDGAGHVLSWSPAAGRLLGRGDGGDAAGSGIALRATAGGDASPWEIRPALVDPRAPRSALERALLDALLSESQLGLVVLDRRLRVVRISAAAREMAGASSPALVGLRLDEAFPLQDPRRELAAAHRLLRTGEPVLSRLVTTLPADRVRRGHFSVSAFRLHGEDGEVLGLAMTLLDVTRRERDRARELTIARVHERVGRSLRLVATCEALADALCHDFADLVVVALTEEAAGGDFAPAEPFDAARLPLRPLAVRAPAGVPPGIRAGDRVTLGDEPVLVRALHSRRPVLVRRDASGGGLSADPVRERALRAAGAHSMIVASLAVRGRLLGMLALVRRGDADPYSHADVRTTETVALHATLCLDNARRAAHDRALASTVQRRFLDKVPNAQLGVDAAFVALSPLPQSGSWFDVLPLSGARCALVLGEIPRDSTDALVLQGQLRTALRALADLELQPDELLARLSDTVTHLAEELPGGGAPRTARCTYALYDPVARTVRVACAGHPPPLVIGPDTTVTHLDEASGPALGADDPAPFAMATRELADGSTLVLPSGDLGASLRPESLAGLLAGDATAQDLADSLFTRLAPHSDSTGTALLARTYGLGGDRTACWELSAREESAAEARRLARGWLAAHPDAIGADDLDSADLLVSELVTNAVRYGTPPLTLRLILNRSLTVEVGDSCATSPSLRHARVTDEGGRGLFIVSQLTDKWGTRRVGGGKAIWAEQPLGGG</sequence>
<dbReference type="AlphaFoldDB" id="A0ABD5E7K3"/>
<dbReference type="InterPro" id="IPR052016">
    <property type="entry name" value="Bact_Sigma-Reg"/>
</dbReference>
<gene>
    <name evidence="5" type="ORF">RM574_18045</name>
</gene>
<evidence type="ECO:0000313" key="6">
    <source>
        <dbReference type="Proteomes" id="UP001183607"/>
    </source>
</evidence>
<dbReference type="CDD" id="cd00130">
    <property type="entry name" value="PAS"/>
    <property type="match status" value="1"/>
</dbReference>
<dbReference type="InterPro" id="IPR003594">
    <property type="entry name" value="HATPase_dom"/>
</dbReference>
<dbReference type="Gene3D" id="3.30.450.40">
    <property type="match status" value="1"/>
</dbReference>
<feature type="domain" description="PAS" evidence="3">
    <location>
        <begin position="73"/>
        <end position="139"/>
    </location>
</feature>
<comment type="caution">
    <text evidence="5">The sequence shown here is derived from an EMBL/GenBank/DDBJ whole genome shotgun (WGS) entry which is preliminary data.</text>
</comment>
<dbReference type="Pfam" id="PF01590">
    <property type="entry name" value="GAF"/>
    <property type="match status" value="1"/>
</dbReference>
<dbReference type="RefSeq" id="WP_095682677.1">
    <property type="nucleotide sequence ID" value="NZ_JAVRER010000027.1"/>
</dbReference>
<dbReference type="InterPro" id="IPR001932">
    <property type="entry name" value="PPM-type_phosphatase-like_dom"/>
</dbReference>
<dbReference type="SMART" id="SM00331">
    <property type="entry name" value="PP2C_SIG"/>
    <property type="match status" value="1"/>
</dbReference>
<dbReference type="SMART" id="SM00091">
    <property type="entry name" value="PAS"/>
    <property type="match status" value="1"/>
</dbReference>
<dbReference type="InterPro" id="IPR035965">
    <property type="entry name" value="PAS-like_dom_sf"/>
</dbReference>
<dbReference type="Pfam" id="PF07228">
    <property type="entry name" value="SpoIIE"/>
    <property type="match status" value="1"/>
</dbReference>
<evidence type="ECO:0000256" key="1">
    <source>
        <dbReference type="ARBA" id="ARBA00022801"/>
    </source>
</evidence>
<dbReference type="InterPro" id="IPR000014">
    <property type="entry name" value="PAS"/>
</dbReference>
<dbReference type="CDD" id="cd16936">
    <property type="entry name" value="HATPase_RsbW-like"/>
    <property type="match status" value="1"/>
</dbReference>
<evidence type="ECO:0000259" key="3">
    <source>
        <dbReference type="SMART" id="SM00091"/>
    </source>
</evidence>
<dbReference type="InterPro" id="IPR036890">
    <property type="entry name" value="HATPase_C_sf"/>
</dbReference>
<proteinExistence type="predicted"/>
<dbReference type="PANTHER" id="PTHR43156">
    <property type="entry name" value="STAGE II SPORULATION PROTEIN E-RELATED"/>
    <property type="match status" value="1"/>
</dbReference>
<reference evidence="6" key="1">
    <citation type="submission" date="2023-07" db="EMBL/GenBank/DDBJ databases">
        <title>30 novel species of actinomycetes from the DSMZ collection.</title>
        <authorList>
            <person name="Nouioui I."/>
        </authorList>
    </citation>
    <scope>NUCLEOTIDE SEQUENCE [LARGE SCALE GENOMIC DNA]</scope>
    <source>
        <strain evidence="6">DSM 41982</strain>
    </source>
</reference>
<feature type="domain" description="GAF" evidence="2">
    <location>
        <begin position="211"/>
        <end position="380"/>
    </location>
</feature>
<evidence type="ECO:0000259" key="4">
    <source>
        <dbReference type="SMART" id="SM00331"/>
    </source>
</evidence>
<dbReference type="InterPro" id="IPR029016">
    <property type="entry name" value="GAF-like_dom_sf"/>
</dbReference>
<dbReference type="SUPFAM" id="SSF55781">
    <property type="entry name" value="GAF domain-like"/>
    <property type="match status" value="1"/>
</dbReference>
<dbReference type="Pfam" id="PF08448">
    <property type="entry name" value="PAS_4"/>
    <property type="match status" value="1"/>
</dbReference>
<dbReference type="FunFam" id="3.30.565.10:FF:000028">
    <property type="entry name" value="PAS sensor protein"/>
    <property type="match status" value="1"/>
</dbReference>
<dbReference type="Gene3D" id="3.30.450.20">
    <property type="entry name" value="PAS domain"/>
    <property type="match status" value="1"/>
</dbReference>
<protein>
    <submittedName>
        <fullName evidence="5">SpoIIE family protein phosphatase</fullName>
    </submittedName>
</protein>
<dbReference type="GO" id="GO:0016787">
    <property type="term" value="F:hydrolase activity"/>
    <property type="evidence" value="ECO:0007669"/>
    <property type="project" value="UniProtKB-KW"/>
</dbReference>
<dbReference type="Pfam" id="PF13581">
    <property type="entry name" value="HATPase_c_2"/>
    <property type="match status" value="1"/>
</dbReference>
<name>A0ABD5E7K3_9ACTN</name>
<dbReference type="InterPro" id="IPR036457">
    <property type="entry name" value="PPM-type-like_dom_sf"/>
</dbReference>
<keyword evidence="1" id="KW-0378">Hydrolase</keyword>
<dbReference type="PANTHER" id="PTHR43156:SF2">
    <property type="entry name" value="STAGE II SPORULATION PROTEIN E"/>
    <property type="match status" value="1"/>
</dbReference>